<evidence type="ECO:0000256" key="4">
    <source>
        <dbReference type="ARBA" id="ARBA00022475"/>
    </source>
</evidence>
<dbReference type="InterPro" id="IPR006702">
    <property type="entry name" value="CASP_dom"/>
</dbReference>
<evidence type="ECO:0000256" key="9">
    <source>
        <dbReference type="SAM" id="MobiDB-lite"/>
    </source>
</evidence>
<comment type="subcellular location">
    <subcellularLocation>
        <location evidence="1 8">Cell membrane</location>
        <topology evidence="1 8">Multi-pass membrane protein</topology>
    </subcellularLocation>
</comment>
<dbReference type="Pfam" id="PF04535">
    <property type="entry name" value="CASP_dom"/>
    <property type="match status" value="2"/>
</dbReference>
<dbReference type="HOGENOM" id="CLU_748826_0_0_1"/>
<evidence type="ECO:0000256" key="6">
    <source>
        <dbReference type="ARBA" id="ARBA00022989"/>
    </source>
</evidence>
<feature type="transmembrane region" description="Helical" evidence="8">
    <location>
        <begin position="315"/>
        <end position="333"/>
    </location>
</feature>
<evidence type="ECO:0000313" key="11">
    <source>
        <dbReference type="EnsemblPlants" id="ORUFI11G23160.1"/>
    </source>
</evidence>
<evidence type="ECO:0000256" key="7">
    <source>
        <dbReference type="ARBA" id="ARBA00023136"/>
    </source>
</evidence>
<keyword evidence="12" id="KW-1185">Reference proteome</keyword>
<evidence type="ECO:0000256" key="1">
    <source>
        <dbReference type="ARBA" id="ARBA00004651"/>
    </source>
</evidence>
<proteinExistence type="inferred from homology"/>
<reference evidence="12" key="1">
    <citation type="submission" date="2013-06" db="EMBL/GenBank/DDBJ databases">
        <authorList>
            <person name="Zhao Q."/>
        </authorList>
    </citation>
    <scope>NUCLEOTIDE SEQUENCE</scope>
    <source>
        <strain evidence="12">cv. W1943</strain>
    </source>
</reference>
<feature type="transmembrane region" description="Helical" evidence="8">
    <location>
        <begin position="229"/>
        <end position="252"/>
    </location>
</feature>
<comment type="similarity">
    <text evidence="2 8">Belongs to the Casparian strip membrane proteins (CASP) family.</text>
</comment>
<dbReference type="eggNOG" id="ENOG502R6RW">
    <property type="taxonomic scope" value="Eukaryota"/>
</dbReference>
<reference evidence="11" key="2">
    <citation type="submission" date="2015-06" db="UniProtKB">
        <authorList>
            <consortium name="EnsemblPlants"/>
        </authorList>
    </citation>
    <scope>IDENTIFICATION</scope>
</reference>
<evidence type="ECO:0000256" key="3">
    <source>
        <dbReference type="ARBA" id="ARBA00011489"/>
    </source>
</evidence>
<feature type="domain" description="Casparian strip membrane protein" evidence="10">
    <location>
        <begin position="221"/>
        <end position="325"/>
    </location>
</feature>
<dbReference type="AlphaFoldDB" id="A0A0E0RBJ5"/>
<comment type="subunit">
    <text evidence="3 8">Homodimer and heterodimers.</text>
</comment>
<dbReference type="InterPro" id="IPR044173">
    <property type="entry name" value="CASPL"/>
</dbReference>
<keyword evidence="7 8" id="KW-0472">Membrane</keyword>
<organism evidence="11 12">
    <name type="scientific">Oryza rufipogon</name>
    <name type="common">Brownbeard rice</name>
    <name type="synonym">Asian wild rice</name>
    <dbReference type="NCBI Taxonomy" id="4529"/>
    <lineage>
        <taxon>Eukaryota</taxon>
        <taxon>Viridiplantae</taxon>
        <taxon>Streptophyta</taxon>
        <taxon>Embryophyta</taxon>
        <taxon>Tracheophyta</taxon>
        <taxon>Spermatophyta</taxon>
        <taxon>Magnoliopsida</taxon>
        <taxon>Liliopsida</taxon>
        <taxon>Poales</taxon>
        <taxon>Poaceae</taxon>
        <taxon>BOP clade</taxon>
        <taxon>Oryzoideae</taxon>
        <taxon>Oryzeae</taxon>
        <taxon>Oryzinae</taxon>
        <taxon>Oryza</taxon>
    </lineage>
</organism>
<dbReference type="GO" id="GO:0005886">
    <property type="term" value="C:plasma membrane"/>
    <property type="evidence" value="ECO:0007669"/>
    <property type="project" value="UniProtKB-SubCell"/>
</dbReference>
<evidence type="ECO:0000259" key="10">
    <source>
        <dbReference type="Pfam" id="PF04535"/>
    </source>
</evidence>
<keyword evidence="5 8" id="KW-0812">Transmembrane</keyword>
<evidence type="ECO:0000313" key="12">
    <source>
        <dbReference type="Proteomes" id="UP000008022"/>
    </source>
</evidence>
<evidence type="ECO:0000256" key="8">
    <source>
        <dbReference type="RuleBase" id="RU361233"/>
    </source>
</evidence>
<feature type="domain" description="Casparian strip membrane protein" evidence="10">
    <location>
        <begin position="15"/>
        <end position="161"/>
    </location>
</feature>
<comment type="caution">
    <text evidence="8">Lacks conserved residue(s) required for the propagation of feature annotation.</text>
</comment>
<dbReference type="Gramene" id="ORUFI11G23160.1">
    <property type="protein sequence ID" value="ORUFI11G23160.1"/>
    <property type="gene ID" value="ORUFI11G23160"/>
</dbReference>
<dbReference type="NCBIfam" id="TIGR01569">
    <property type="entry name" value="A_tha_TIGR01569"/>
    <property type="match status" value="1"/>
</dbReference>
<dbReference type="OMA" id="QYLVWAN"/>
<feature type="transmembrane region" description="Helical" evidence="8">
    <location>
        <begin position="104"/>
        <end position="127"/>
    </location>
</feature>
<name>A0A0E0RBJ5_ORYRU</name>
<dbReference type="EnsemblPlants" id="ORUFI11G23160.1">
    <property type="protein sequence ID" value="ORUFI11G23160.1"/>
    <property type="gene ID" value="ORUFI11G23160"/>
</dbReference>
<evidence type="ECO:0000256" key="5">
    <source>
        <dbReference type="ARBA" id="ARBA00022692"/>
    </source>
</evidence>
<feature type="transmembrane region" description="Helical" evidence="8">
    <location>
        <begin position="60"/>
        <end position="83"/>
    </location>
</feature>
<feature type="region of interest" description="Disordered" evidence="9">
    <location>
        <begin position="339"/>
        <end position="370"/>
    </location>
</feature>
<dbReference type="PANTHER" id="PTHR36488:SF1">
    <property type="entry name" value="CASP-LIKE PROTEIN 1U2"/>
    <property type="match status" value="1"/>
</dbReference>
<dbReference type="InterPro" id="IPR006459">
    <property type="entry name" value="CASP/CASPL"/>
</dbReference>
<keyword evidence="4 8" id="KW-1003">Cell membrane</keyword>
<protein>
    <recommendedName>
        <fullName evidence="8">CASP-like protein</fullName>
    </recommendedName>
</protein>
<dbReference type="Proteomes" id="UP000008022">
    <property type="component" value="Unassembled WGS sequence"/>
</dbReference>
<evidence type="ECO:0000256" key="2">
    <source>
        <dbReference type="ARBA" id="ARBA00007651"/>
    </source>
</evidence>
<sequence length="370" mass="38085">MSYGCQVSDDEPNGSKAVSLLLRLSTLALALTSAVVMATASECTVVQLNGVVATITYKDFPPFVYLVGFNIAAAMLEAAAIYLRLSTGGGDDDDEGFKGKLPGILLVVIDVAVQALVYTATGGAFAAVSAYGPQINACGAGAGRFCGQVHQSKLLSFAGSAAVGLAVVFRDVSLPFSLWPTSQSCVRARRRRTRQAARSGGGGGGGSQCTIFLYYGGPLHTITYKDFGPFVYLVVASSIGAFMEAIAIFLTICKKKDGTPAKVLLPLLDAAVPVLLYSATAAAFAAGDMSYCAVGKRVGVCTTAAAGNFCNQVHIAMYVSLAAGVALLVAEIVKHWPDSGKKKEGGGGGCGSDSDSDKSTPCHHGCHSKH</sequence>
<feature type="transmembrane region" description="Helical" evidence="8">
    <location>
        <begin position="264"/>
        <end position="286"/>
    </location>
</feature>
<accession>A0A0E0RBJ5</accession>
<feature type="transmembrane region" description="Helical" evidence="8">
    <location>
        <begin position="20"/>
        <end position="40"/>
    </location>
</feature>
<feature type="transmembrane region" description="Helical" evidence="8">
    <location>
        <begin position="200"/>
        <end position="217"/>
    </location>
</feature>
<keyword evidence="6 8" id="KW-1133">Transmembrane helix</keyword>
<dbReference type="PANTHER" id="PTHR36488">
    <property type="entry name" value="CASP-LIKE PROTEIN 1U1"/>
    <property type="match status" value="1"/>
</dbReference>